<dbReference type="InterPro" id="IPR002933">
    <property type="entry name" value="Peptidase_M20"/>
</dbReference>
<dbReference type="PANTHER" id="PTHR32494">
    <property type="entry name" value="ALLANTOATE DEIMINASE-RELATED"/>
    <property type="match status" value="1"/>
</dbReference>
<dbReference type="InterPro" id="IPR010158">
    <property type="entry name" value="Amidase_Cbmase"/>
</dbReference>
<dbReference type="Gene3D" id="3.40.630.10">
    <property type="entry name" value="Zn peptidases"/>
    <property type="match status" value="1"/>
</dbReference>
<dbReference type="CDD" id="cd03884">
    <property type="entry name" value="M20_bAS"/>
    <property type="match status" value="1"/>
</dbReference>
<dbReference type="SUPFAM" id="SSF53187">
    <property type="entry name" value="Zn-dependent exopeptidases"/>
    <property type="match status" value="1"/>
</dbReference>
<evidence type="ECO:0000256" key="1">
    <source>
        <dbReference type="ARBA" id="ARBA00006247"/>
    </source>
</evidence>
<evidence type="ECO:0000256" key="2">
    <source>
        <dbReference type="ARBA" id="ARBA00022801"/>
    </source>
</evidence>
<dbReference type="GO" id="GO:0016813">
    <property type="term" value="F:hydrolase activity, acting on carbon-nitrogen (but not peptide) bonds, in linear amidines"/>
    <property type="evidence" value="ECO:0007669"/>
    <property type="project" value="InterPro"/>
</dbReference>
<evidence type="ECO:0000313" key="4">
    <source>
        <dbReference type="Proteomes" id="UP001197093"/>
    </source>
</evidence>
<dbReference type="Proteomes" id="UP001197093">
    <property type="component" value="Unassembled WGS sequence"/>
</dbReference>
<gene>
    <name evidence="3" type="ORF">NEMBOFW57_008830</name>
</gene>
<protein>
    <recommendedName>
        <fullName evidence="5">Beta-alanine synthase</fullName>
    </recommendedName>
</protein>
<dbReference type="Gene3D" id="3.30.70.360">
    <property type="match status" value="1"/>
</dbReference>
<dbReference type="AlphaFoldDB" id="A0AAD4HUA6"/>
<dbReference type="InterPro" id="IPR036264">
    <property type="entry name" value="Bact_exopeptidase_dim_dom"/>
</dbReference>
<name>A0AAD4HUA6_9PEZI</name>
<dbReference type="PANTHER" id="PTHR32494:SF20">
    <property type="entry name" value="PEPTIDASE M20 DIMERISATION DOMAIN-CONTAINING PROTEIN"/>
    <property type="match status" value="1"/>
</dbReference>
<sequence length="437" mass="46909">MFGRTRSRQLLPPALRHSLSTASGSGVRINSGRLLETLHQTCEWGSAHRYGDGPTETGMARLCLTDEDAKVRRWLREEVEKLGCTVTVDQMGNMFARQQGSLGSSAPMTAMGSHLDTQPRGGRYDGILGVLAGLEVLRTMKENGFRTAFDIGWSTGPNLSKNSEEGARPKSMCSSGVWAGAPPRERLGVDGHFQPGPTLRSELERHGLLGPVACSHDPAAGYPLGAHFELHIEQGPILEEAGKSVGVVRGAQGYRWLTITVGGRDAHTGTTPLAARRDPVLAASKMIVASNAIAKRHGALASTGVVKLPRTASTNTVASEVSFTLDIRHPRDRVVHAVQDECLQAFAEIAREDGRGVTLDWTLDTDSAAVEFDEGCIAAVRDAATGLVGEDQWMELTSGAGHDSVYTSRHCPTAMIFVPCKGGVSHHPEEYCSPTQW</sequence>
<reference evidence="3" key="1">
    <citation type="submission" date="2023-02" db="EMBL/GenBank/DDBJ databases">
        <authorList>
            <person name="Palmer J.M."/>
        </authorList>
    </citation>
    <scope>NUCLEOTIDE SEQUENCE</scope>
    <source>
        <strain evidence="3">FW57</strain>
    </source>
</reference>
<keyword evidence="4" id="KW-1185">Reference proteome</keyword>
<comment type="similarity">
    <text evidence="1">Belongs to the peptidase M20A family.</text>
</comment>
<dbReference type="NCBIfam" id="TIGR01879">
    <property type="entry name" value="hydantase"/>
    <property type="match status" value="1"/>
</dbReference>
<dbReference type="SUPFAM" id="SSF55031">
    <property type="entry name" value="Bacterial exopeptidase dimerisation domain"/>
    <property type="match status" value="1"/>
</dbReference>
<evidence type="ECO:0008006" key="5">
    <source>
        <dbReference type="Google" id="ProtNLM"/>
    </source>
</evidence>
<dbReference type="EMBL" id="JAHCVI010000004">
    <property type="protein sequence ID" value="KAG7286519.1"/>
    <property type="molecule type" value="Genomic_DNA"/>
</dbReference>
<proteinExistence type="inferred from homology"/>
<evidence type="ECO:0000313" key="3">
    <source>
        <dbReference type="EMBL" id="KAG7286519.1"/>
    </source>
</evidence>
<accession>A0AAD4HUA6</accession>
<keyword evidence="2" id="KW-0378">Hydrolase</keyword>
<dbReference type="PIRSF" id="PIRSF001235">
    <property type="entry name" value="Amidase_carbamoylase"/>
    <property type="match status" value="1"/>
</dbReference>
<organism evidence="3 4">
    <name type="scientific">Staphylotrichum longicolle</name>
    <dbReference type="NCBI Taxonomy" id="669026"/>
    <lineage>
        <taxon>Eukaryota</taxon>
        <taxon>Fungi</taxon>
        <taxon>Dikarya</taxon>
        <taxon>Ascomycota</taxon>
        <taxon>Pezizomycotina</taxon>
        <taxon>Sordariomycetes</taxon>
        <taxon>Sordariomycetidae</taxon>
        <taxon>Sordariales</taxon>
        <taxon>Chaetomiaceae</taxon>
        <taxon>Staphylotrichum</taxon>
    </lineage>
</organism>
<comment type="caution">
    <text evidence="3">The sequence shown here is derived from an EMBL/GenBank/DDBJ whole genome shotgun (WGS) entry which is preliminary data.</text>
</comment>
<dbReference type="Pfam" id="PF01546">
    <property type="entry name" value="Peptidase_M20"/>
    <property type="match status" value="1"/>
</dbReference>